<name>A0AAV6TJG1_9ARAC</name>
<evidence type="ECO:0000256" key="1">
    <source>
        <dbReference type="SAM" id="MobiDB-lite"/>
    </source>
</evidence>
<feature type="region of interest" description="Disordered" evidence="1">
    <location>
        <begin position="71"/>
        <end position="93"/>
    </location>
</feature>
<gene>
    <name evidence="2" type="ORF">JTE90_004705</name>
</gene>
<protein>
    <submittedName>
        <fullName evidence="2">Uncharacterized protein</fullName>
    </submittedName>
</protein>
<proteinExistence type="predicted"/>
<sequence>MRPMKFVGSLDSRTMAWSREFAKGVCNNPPTEATSPKNGGPSRVGLTAPTAELPSWRLRRNETLRTEAGEVQRNRVEQGAPQTAQDVRNPFPKRESAETQKLLVFCLAADRKKGEGGGFLFPNPGKGEKVFGPVSNGPNPTETSKGGPGEVSFFFCRVRVPGSLARGWDAVFVKHRVSCGVRWGPLLALKIRGSSVNFCARAVPYPQRSPVNSL</sequence>
<dbReference type="Proteomes" id="UP000827092">
    <property type="component" value="Unassembled WGS sequence"/>
</dbReference>
<evidence type="ECO:0000313" key="2">
    <source>
        <dbReference type="EMBL" id="KAG8172062.1"/>
    </source>
</evidence>
<feature type="region of interest" description="Disordered" evidence="1">
    <location>
        <begin position="26"/>
        <end position="50"/>
    </location>
</feature>
<organism evidence="2 3">
    <name type="scientific">Oedothorax gibbosus</name>
    <dbReference type="NCBI Taxonomy" id="931172"/>
    <lineage>
        <taxon>Eukaryota</taxon>
        <taxon>Metazoa</taxon>
        <taxon>Ecdysozoa</taxon>
        <taxon>Arthropoda</taxon>
        <taxon>Chelicerata</taxon>
        <taxon>Arachnida</taxon>
        <taxon>Araneae</taxon>
        <taxon>Araneomorphae</taxon>
        <taxon>Entelegynae</taxon>
        <taxon>Araneoidea</taxon>
        <taxon>Linyphiidae</taxon>
        <taxon>Erigoninae</taxon>
        <taxon>Oedothorax</taxon>
    </lineage>
</organism>
<reference evidence="2 3" key="1">
    <citation type="journal article" date="2022" name="Nat. Ecol. Evol.">
        <title>A masculinizing supergene underlies an exaggerated male reproductive morph in a spider.</title>
        <authorList>
            <person name="Hendrickx F."/>
            <person name="De Corte Z."/>
            <person name="Sonet G."/>
            <person name="Van Belleghem S.M."/>
            <person name="Kostlbacher S."/>
            <person name="Vangestel C."/>
        </authorList>
    </citation>
    <scope>NUCLEOTIDE SEQUENCE [LARGE SCALE GENOMIC DNA]</scope>
    <source>
        <strain evidence="2">W744_W776</strain>
    </source>
</reference>
<evidence type="ECO:0000313" key="3">
    <source>
        <dbReference type="Proteomes" id="UP000827092"/>
    </source>
</evidence>
<dbReference type="EMBL" id="JAFNEN010003168">
    <property type="protein sequence ID" value="KAG8172062.1"/>
    <property type="molecule type" value="Genomic_DNA"/>
</dbReference>
<comment type="caution">
    <text evidence="2">The sequence shown here is derived from an EMBL/GenBank/DDBJ whole genome shotgun (WGS) entry which is preliminary data.</text>
</comment>
<accession>A0AAV6TJG1</accession>
<dbReference type="AlphaFoldDB" id="A0AAV6TJG1"/>
<feature type="compositionally biased region" description="Polar residues" evidence="1">
    <location>
        <begin position="28"/>
        <end position="37"/>
    </location>
</feature>
<keyword evidence="3" id="KW-1185">Reference proteome</keyword>